<gene>
    <name evidence="1" type="ORF">BkAM31D_07675</name>
</gene>
<dbReference type="STRING" id="199441.BkAM31D_07675"/>
<sequence>MTNNKKEYFVFTRIKRGDELLFIGSVDADTDNLAKAYANYTYDEEDWFEMYVVQKEHFLKVALSQGVMNYESRVKGAEVL</sequence>
<organism evidence="1 2">
    <name type="scientific">Halalkalibacter krulwichiae</name>
    <dbReference type="NCBI Taxonomy" id="199441"/>
    <lineage>
        <taxon>Bacteria</taxon>
        <taxon>Bacillati</taxon>
        <taxon>Bacillota</taxon>
        <taxon>Bacilli</taxon>
        <taxon>Bacillales</taxon>
        <taxon>Bacillaceae</taxon>
        <taxon>Halalkalibacter</taxon>
    </lineage>
</organism>
<proteinExistence type="predicted"/>
<dbReference type="Gene3D" id="3.10.20.520">
    <property type="entry name" value="Phenylacetic acid degradation B"/>
    <property type="match status" value="1"/>
</dbReference>
<dbReference type="KEGG" id="bkw:BkAM31D_07675"/>
<evidence type="ECO:0000313" key="2">
    <source>
        <dbReference type="Proteomes" id="UP000193006"/>
    </source>
</evidence>
<dbReference type="AlphaFoldDB" id="A0A1X9M8H2"/>
<keyword evidence="2" id="KW-1185">Reference proteome</keyword>
<dbReference type="InterPro" id="IPR038693">
    <property type="entry name" value="PaaB_sf"/>
</dbReference>
<dbReference type="EMBL" id="CP020814">
    <property type="protein sequence ID" value="ARK29749.1"/>
    <property type="molecule type" value="Genomic_DNA"/>
</dbReference>
<dbReference type="RefSeq" id="WP_066160029.1">
    <property type="nucleotide sequence ID" value="NZ_CP020814.1"/>
</dbReference>
<evidence type="ECO:0000313" key="1">
    <source>
        <dbReference type="EMBL" id="ARK29749.1"/>
    </source>
</evidence>
<accession>A0A1X9M8H2</accession>
<protein>
    <submittedName>
        <fullName evidence="1">Uncharacterized protein</fullName>
    </submittedName>
</protein>
<dbReference type="Proteomes" id="UP000193006">
    <property type="component" value="Chromosome"/>
</dbReference>
<reference evidence="1 2" key="1">
    <citation type="submission" date="2017-04" db="EMBL/GenBank/DDBJ databases">
        <title>Bacillus krulwichiae AM31D Genome sequencing and assembly.</title>
        <authorList>
            <person name="Krulwich T.A."/>
            <person name="Anastor L."/>
            <person name="Ehrlich R."/>
            <person name="Ehrlich G.D."/>
            <person name="Janto B."/>
        </authorList>
    </citation>
    <scope>NUCLEOTIDE SEQUENCE [LARGE SCALE GENOMIC DNA]</scope>
    <source>
        <strain evidence="1 2">AM31D</strain>
    </source>
</reference>
<name>A0A1X9M8H2_9BACI</name>